<organism evidence="2 3">
    <name type="scientific">Aspergillus coremiiformis</name>
    <dbReference type="NCBI Taxonomy" id="138285"/>
    <lineage>
        <taxon>Eukaryota</taxon>
        <taxon>Fungi</taxon>
        <taxon>Dikarya</taxon>
        <taxon>Ascomycota</taxon>
        <taxon>Pezizomycotina</taxon>
        <taxon>Eurotiomycetes</taxon>
        <taxon>Eurotiomycetidae</taxon>
        <taxon>Eurotiales</taxon>
        <taxon>Aspergillaceae</taxon>
        <taxon>Aspergillus</taxon>
        <taxon>Aspergillus subgen. Circumdati</taxon>
    </lineage>
</organism>
<keyword evidence="1" id="KW-0812">Transmembrane</keyword>
<proteinExistence type="predicted"/>
<keyword evidence="1" id="KW-1133">Transmembrane helix</keyword>
<gene>
    <name evidence="2" type="ORF">BDV28DRAFT_143059</name>
</gene>
<keyword evidence="1" id="KW-0472">Membrane</keyword>
<protein>
    <submittedName>
        <fullName evidence="2">Uncharacterized protein</fullName>
    </submittedName>
</protein>
<evidence type="ECO:0000256" key="1">
    <source>
        <dbReference type="SAM" id="Phobius"/>
    </source>
</evidence>
<evidence type="ECO:0000313" key="3">
    <source>
        <dbReference type="Proteomes" id="UP000327118"/>
    </source>
</evidence>
<keyword evidence="3" id="KW-1185">Reference proteome</keyword>
<dbReference type="Proteomes" id="UP000327118">
    <property type="component" value="Unassembled WGS sequence"/>
</dbReference>
<evidence type="ECO:0000313" key="2">
    <source>
        <dbReference type="EMBL" id="KAE8348637.1"/>
    </source>
</evidence>
<accession>A0A5N6YT79</accession>
<dbReference type="EMBL" id="ML739431">
    <property type="protein sequence ID" value="KAE8348637.1"/>
    <property type="molecule type" value="Genomic_DNA"/>
</dbReference>
<sequence length="104" mass="11613">MANQYSDGDVLPSILWHKGVQAICCICPTDSPLLQSLSTVSNRSKQPRAQDWQFISQRIGTSVADFYVVLVEFCAFDSVLLMSALLYWQRFMGVLSYGLGNCPD</sequence>
<name>A0A5N6YT79_9EURO</name>
<reference evidence="3" key="1">
    <citation type="submission" date="2019-04" db="EMBL/GenBank/DDBJ databases">
        <title>Friends and foes A comparative genomics studyof 23 Aspergillus species from section Flavi.</title>
        <authorList>
            <consortium name="DOE Joint Genome Institute"/>
            <person name="Kjaerbolling I."/>
            <person name="Vesth T."/>
            <person name="Frisvad J.C."/>
            <person name="Nybo J.L."/>
            <person name="Theobald S."/>
            <person name="Kildgaard S."/>
            <person name="Isbrandt T."/>
            <person name="Kuo A."/>
            <person name="Sato A."/>
            <person name="Lyhne E.K."/>
            <person name="Kogle M.E."/>
            <person name="Wiebenga A."/>
            <person name="Kun R.S."/>
            <person name="Lubbers R.J."/>
            <person name="Makela M.R."/>
            <person name="Barry K."/>
            <person name="Chovatia M."/>
            <person name="Clum A."/>
            <person name="Daum C."/>
            <person name="Haridas S."/>
            <person name="He G."/>
            <person name="LaButti K."/>
            <person name="Lipzen A."/>
            <person name="Mondo S."/>
            <person name="Riley R."/>
            <person name="Salamov A."/>
            <person name="Simmons B.A."/>
            <person name="Magnuson J.K."/>
            <person name="Henrissat B."/>
            <person name="Mortensen U.H."/>
            <person name="Larsen T.O."/>
            <person name="Devries R.P."/>
            <person name="Grigoriev I.V."/>
            <person name="Machida M."/>
            <person name="Baker S.E."/>
            <person name="Andersen M.R."/>
        </authorList>
    </citation>
    <scope>NUCLEOTIDE SEQUENCE [LARGE SCALE GENOMIC DNA]</scope>
    <source>
        <strain evidence="3">CBS 553.77</strain>
    </source>
</reference>
<dbReference type="AlphaFoldDB" id="A0A5N6YT79"/>
<feature type="transmembrane region" description="Helical" evidence="1">
    <location>
        <begin position="66"/>
        <end position="88"/>
    </location>
</feature>